<proteinExistence type="inferred from homology"/>
<keyword evidence="11" id="KW-0408">Iron</keyword>
<evidence type="ECO:0000256" key="11">
    <source>
        <dbReference type="RuleBase" id="RU364037"/>
    </source>
</evidence>
<dbReference type="OrthoDB" id="9800477at2"/>
<dbReference type="NCBIfam" id="NF045678">
    <property type="entry name" value="TransRegIrrA"/>
    <property type="match status" value="1"/>
</dbReference>
<gene>
    <name evidence="11" type="primary">fur</name>
    <name evidence="12" type="ORF">P409_27515</name>
</gene>
<dbReference type="SUPFAM" id="SSF46785">
    <property type="entry name" value="Winged helix' DNA-binding domain"/>
    <property type="match status" value="1"/>
</dbReference>
<keyword evidence="9 11" id="KW-0238">DNA-binding</keyword>
<dbReference type="AlphaFoldDB" id="A0A0A0D066"/>
<comment type="subunit">
    <text evidence="11">Homodimer.</text>
</comment>
<dbReference type="InterPro" id="IPR036388">
    <property type="entry name" value="WH-like_DNA-bd_sf"/>
</dbReference>
<evidence type="ECO:0000256" key="7">
    <source>
        <dbReference type="ARBA" id="ARBA00022833"/>
    </source>
</evidence>
<evidence type="ECO:0000256" key="3">
    <source>
        <dbReference type="ARBA" id="ARBA00020910"/>
    </source>
</evidence>
<dbReference type="CDD" id="cd07153">
    <property type="entry name" value="Fur_like"/>
    <property type="match status" value="1"/>
</dbReference>
<evidence type="ECO:0000256" key="2">
    <source>
        <dbReference type="ARBA" id="ARBA00007957"/>
    </source>
</evidence>
<reference evidence="12 13" key="1">
    <citation type="submission" date="2014-01" db="EMBL/GenBank/DDBJ databases">
        <title>Genome sequence determination for a cystic fibrosis isolate, Inquilinus limosus.</title>
        <authorList>
            <person name="Pino M."/>
            <person name="Di Conza J."/>
            <person name="Gutkind G."/>
        </authorList>
    </citation>
    <scope>NUCLEOTIDE SEQUENCE [LARGE SCALE GENOMIC DNA]</scope>
    <source>
        <strain evidence="12 13">MP06</strain>
    </source>
</reference>
<dbReference type="GO" id="GO:0008270">
    <property type="term" value="F:zinc ion binding"/>
    <property type="evidence" value="ECO:0007669"/>
    <property type="project" value="TreeGrafter"/>
</dbReference>
<evidence type="ECO:0000256" key="4">
    <source>
        <dbReference type="ARBA" id="ARBA00022490"/>
    </source>
</evidence>
<evidence type="ECO:0000256" key="6">
    <source>
        <dbReference type="ARBA" id="ARBA00022723"/>
    </source>
</evidence>
<evidence type="ECO:0000256" key="5">
    <source>
        <dbReference type="ARBA" id="ARBA00022491"/>
    </source>
</evidence>
<name>A0A0A0D066_9PROT</name>
<comment type="similarity">
    <text evidence="2 11">Belongs to the Fur family.</text>
</comment>
<dbReference type="Proteomes" id="UP000029995">
    <property type="component" value="Unassembled WGS sequence"/>
</dbReference>
<organism evidence="12 13">
    <name type="scientific">Inquilinus limosus MP06</name>
    <dbReference type="NCBI Taxonomy" id="1398085"/>
    <lineage>
        <taxon>Bacteria</taxon>
        <taxon>Pseudomonadati</taxon>
        <taxon>Pseudomonadota</taxon>
        <taxon>Alphaproteobacteria</taxon>
        <taxon>Rhodospirillales</taxon>
        <taxon>Rhodospirillaceae</taxon>
        <taxon>Inquilinus</taxon>
    </lineage>
</organism>
<dbReference type="GO" id="GO:0045892">
    <property type="term" value="P:negative regulation of DNA-templated transcription"/>
    <property type="evidence" value="ECO:0007669"/>
    <property type="project" value="TreeGrafter"/>
</dbReference>
<keyword evidence="4 11" id="KW-0963">Cytoplasm</keyword>
<comment type="caution">
    <text evidence="12">The sequence shown here is derived from an EMBL/GenBank/DDBJ whole genome shotgun (WGS) entry which is preliminary data.</text>
</comment>
<evidence type="ECO:0000313" key="13">
    <source>
        <dbReference type="Proteomes" id="UP000029995"/>
    </source>
</evidence>
<keyword evidence="5 11" id="KW-0678">Repressor</keyword>
<accession>A0A0A0D066</accession>
<dbReference type="GO" id="GO:0003700">
    <property type="term" value="F:DNA-binding transcription factor activity"/>
    <property type="evidence" value="ECO:0007669"/>
    <property type="project" value="UniProtKB-UniRule"/>
</dbReference>
<dbReference type="PANTHER" id="PTHR33202:SF7">
    <property type="entry name" value="FERRIC UPTAKE REGULATION PROTEIN"/>
    <property type="match status" value="1"/>
</dbReference>
<evidence type="ECO:0000256" key="10">
    <source>
        <dbReference type="ARBA" id="ARBA00023163"/>
    </source>
</evidence>
<evidence type="ECO:0000313" key="12">
    <source>
        <dbReference type="EMBL" id="KGM31379.1"/>
    </source>
</evidence>
<dbReference type="NCBIfam" id="NF045677">
    <property type="entry name" value="FeRespRegIrr"/>
    <property type="match status" value="1"/>
</dbReference>
<sequence>MTDAPTTTPVDRLIGAGLRPTRQRVALARLLFDGCDRHVTAEGLHGEALAAGQAMALATVYNTLHQFTEAGLLREVVVEAGRSYFDTNIHDHHHFYHESTGELRDVHGDAVVVSALPDAPAGTRIARVDVVIRLTDEA</sequence>
<dbReference type="Gene3D" id="1.10.10.10">
    <property type="entry name" value="Winged helix-like DNA-binding domain superfamily/Winged helix DNA-binding domain"/>
    <property type="match status" value="1"/>
</dbReference>
<keyword evidence="6 11" id="KW-0479">Metal-binding</keyword>
<dbReference type="GO" id="GO:0000976">
    <property type="term" value="F:transcription cis-regulatory region binding"/>
    <property type="evidence" value="ECO:0007669"/>
    <property type="project" value="TreeGrafter"/>
</dbReference>
<dbReference type="Pfam" id="PF01475">
    <property type="entry name" value="FUR"/>
    <property type="match status" value="1"/>
</dbReference>
<dbReference type="PANTHER" id="PTHR33202">
    <property type="entry name" value="ZINC UPTAKE REGULATION PROTEIN"/>
    <property type="match status" value="1"/>
</dbReference>
<evidence type="ECO:0000256" key="8">
    <source>
        <dbReference type="ARBA" id="ARBA00023015"/>
    </source>
</evidence>
<dbReference type="GO" id="GO:1900376">
    <property type="term" value="P:regulation of secondary metabolite biosynthetic process"/>
    <property type="evidence" value="ECO:0007669"/>
    <property type="project" value="TreeGrafter"/>
</dbReference>
<dbReference type="FunFam" id="1.10.10.10:FF:000007">
    <property type="entry name" value="Ferric uptake regulation protein"/>
    <property type="match status" value="1"/>
</dbReference>
<dbReference type="GO" id="GO:0005737">
    <property type="term" value="C:cytoplasm"/>
    <property type="evidence" value="ECO:0007669"/>
    <property type="project" value="UniProtKB-SubCell"/>
</dbReference>
<evidence type="ECO:0000256" key="9">
    <source>
        <dbReference type="ARBA" id="ARBA00023125"/>
    </source>
</evidence>
<protein>
    <recommendedName>
        <fullName evidence="3 11">Ferric uptake regulation protein</fullName>
    </recommendedName>
</protein>
<keyword evidence="7 11" id="KW-0862">Zinc</keyword>
<comment type="subcellular location">
    <subcellularLocation>
        <location evidence="1 11">Cytoplasm</location>
    </subcellularLocation>
</comment>
<dbReference type="EMBL" id="JANX01000524">
    <property type="protein sequence ID" value="KGM31379.1"/>
    <property type="molecule type" value="Genomic_DNA"/>
</dbReference>
<keyword evidence="10 11" id="KW-0804">Transcription</keyword>
<dbReference type="InterPro" id="IPR002481">
    <property type="entry name" value="FUR"/>
</dbReference>
<evidence type="ECO:0000256" key="1">
    <source>
        <dbReference type="ARBA" id="ARBA00004496"/>
    </source>
</evidence>
<keyword evidence="8 11" id="KW-0805">Transcription regulation</keyword>
<dbReference type="InterPro" id="IPR036390">
    <property type="entry name" value="WH_DNA-bd_sf"/>
</dbReference>
<dbReference type="RefSeq" id="WP_034845921.1">
    <property type="nucleotide sequence ID" value="NZ_JANX01000524.1"/>
</dbReference>